<dbReference type="Pfam" id="PF16360">
    <property type="entry name" value="GTP-bdg_M"/>
    <property type="match status" value="1"/>
</dbReference>
<dbReference type="InterPro" id="IPR016496">
    <property type="entry name" value="GTPase_HflX"/>
</dbReference>
<dbReference type="PANTHER" id="PTHR10229:SF8">
    <property type="entry name" value="GTPASE HFLX"/>
    <property type="match status" value="1"/>
</dbReference>
<comment type="similarity">
    <text evidence="6">Belongs to the TRAFAC class OBG-HflX-like GTPase superfamily. HflX GTPase family.</text>
</comment>
<dbReference type="NCBIfam" id="TIGR00231">
    <property type="entry name" value="small_GTP"/>
    <property type="match status" value="1"/>
</dbReference>
<dbReference type="AlphaFoldDB" id="A0A133UC69"/>
<dbReference type="InterPro" id="IPR027417">
    <property type="entry name" value="P-loop_NTPase"/>
</dbReference>
<dbReference type="GO" id="GO:0005525">
    <property type="term" value="F:GTP binding"/>
    <property type="evidence" value="ECO:0007669"/>
    <property type="project" value="UniProtKB-UniRule"/>
</dbReference>
<dbReference type="InterPro" id="IPR030394">
    <property type="entry name" value="G_HFLX_dom"/>
</dbReference>
<dbReference type="PIRSF" id="PIRSF006809">
    <property type="entry name" value="GTP-binding_hflX_prd"/>
    <property type="match status" value="1"/>
</dbReference>
<feature type="binding site" evidence="7">
    <location>
        <begin position="192"/>
        <end position="199"/>
    </location>
    <ligand>
        <name>GTP</name>
        <dbReference type="ChEBI" id="CHEBI:37565"/>
    </ligand>
</feature>
<dbReference type="GO" id="GO:0046872">
    <property type="term" value="F:metal ion binding"/>
    <property type="evidence" value="ECO:0007669"/>
    <property type="project" value="UniProtKB-KW"/>
</dbReference>
<evidence type="ECO:0000256" key="3">
    <source>
        <dbReference type="ARBA" id="ARBA00022741"/>
    </source>
</evidence>
<dbReference type="PANTHER" id="PTHR10229">
    <property type="entry name" value="GTP-BINDING PROTEIN HFLX"/>
    <property type="match status" value="1"/>
</dbReference>
<dbReference type="FunFam" id="3.40.50.11060:FF:000001">
    <property type="entry name" value="GTPase HflX"/>
    <property type="match status" value="1"/>
</dbReference>
<evidence type="ECO:0000256" key="4">
    <source>
        <dbReference type="ARBA" id="ARBA00022842"/>
    </source>
</evidence>
<keyword evidence="4 8" id="KW-0460">Magnesium</keyword>
<sequence>MRVVLVERLSPNESSKLEELEALAETLDYEAVEKLEQTREPDPTFHIGKGKVKELAHVVENSDANRVIFANPLKPSQAFKLEEKIGVKVIDRFQLILEIFAMRASSPEANLQVEYARLNYELPRIKESVKRAKLGEFPGLRGGGEYGERARVDAIERRMNTLEDKLESFEEAREQRRKRRRERGFNLVALTGYTNAGKSTLLNAISSADVEVDDRLFTTLSPRTRIMKGNSQKILVTDTVGFVDDLPPWLIEAFKAALEEVYLADLVLLMVDVSEPFEEILRKFRTSKEILSESSADIITVLNKIDLLSKSSLQRKVKSLGRIFTHVKTISARDGTNLDRLKEEIRSRLVEQVQARLTTHRREGIEKLLHKLYEEAEVEDVKYSKPTEVTFWTDREGLGRIRKYSDEKTRIDIIGESS</sequence>
<evidence type="ECO:0000256" key="1">
    <source>
        <dbReference type="ARBA" id="ARBA00022490"/>
    </source>
</evidence>
<accession>A0A133UC69</accession>
<dbReference type="EMBL" id="LHXM01000012">
    <property type="protein sequence ID" value="KXA91797.1"/>
    <property type="molecule type" value="Genomic_DNA"/>
</dbReference>
<comment type="subunit">
    <text evidence="6">Monomer. Associates with the 50S ribosomal subunit.</text>
</comment>
<feature type="binding site" evidence="8">
    <location>
        <position position="199"/>
    </location>
    <ligand>
        <name>Mg(2+)</name>
        <dbReference type="ChEBI" id="CHEBI:18420"/>
    </ligand>
</feature>
<feature type="binding site" evidence="7">
    <location>
        <begin position="331"/>
        <end position="333"/>
    </location>
    <ligand>
        <name>GTP</name>
        <dbReference type="ChEBI" id="CHEBI:37565"/>
    </ligand>
</feature>
<keyword evidence="12" id="KW-1185">Reference proteome</keyword>
<dbReference type="PROSITE" id="PS51705">
    <property type="entry name" value="G_HFLX"/>
    <property type="match status" value="1"/>
</dbReference>
<dbReference type="InterPro" id="IPR006073">
    <property type="entry name" value="GTP-bd"/>
</dbReference>
<feature type="binding site" evidence="8">
    <location>
        <position position="219"/>
    </location>
    <ligand>
        <name>Mg(2+)</name>
        <dbReference type="ChEBI" id="CHEBI:18420"/>
    </ligand>
</feature>
<keyword evidence="3 6" id="KW-0547">Nucleotide-binding</keyword>
<dbReference type="Gene3D" id="3.40.50.11060">
    <property type="entry name" value="GTPase HflX, N-terminal domain"/>
    <property type="match status" value="1"/>
</dbReference>
<name>A0A133UC69_9EURY</name>
<keyword evidence="5 6" id="KW-0342">GTP-binding</keyword>
<evidence type="ECO:0000256" key="6">
    <source>
        <dbReference type="HAMAP-Rule" id="MF_00900"/>
    </source>
</evidence>
<dbReference type="InterPro" id="IPR042108">
    <property type="entry name" value="GTPase_HflX_N_sf"/>
</dbReference>
<evidence type="ECO:0000256" key="8">
    <source>
        <dbReference type="PIRSR" id="PIRSR006809-2"/>
    </source>
</evidence>
<dbReference type="NCBIfam" id="TIGR03156">
    <property type="entry name" value="GTP_HflX"/>
    <property type="match status" value="1"/>
</dbReference>
<comment type="caution">
    <text evidence="11">The sequence shown here is derived from an EMBL/GenBank/DDBJ whole genome shotgun (WGS) entry which is preliminary data.</text>
</comment>
<dbReference type="Pfam" id="PF01926">
    <property type="entry name" value="MMR_HSR1"/>
    <property type="match status" value="1"/>
</dbReference>
<feature type="coiled-coil region" evidence="9">
    <location>
        <begin position="152"/>
        <end position="182"/>
    </location>
</feature>
<keyword evidence="2 8" id="KW-0479">Metal-binding</keyword>
<evidence type="ECO:0000259" key="10">
    <source>
        <dbReference type="PROSITE" id="PS51705"/>
    </source>
</evidence>
<evidence type="ECO:0000256" key="9">
    <source>
        <dbReference type="SAM" id="Coils"/>
    </source>
</evidence>
<dbReference type="GO" id="GO:0043022">
    <property type="term" value="F:ribosome binding"/>
    <property type="evidence" value="ECO:0007669"/>
    <property type="project" value="TreeGrafter"/>
</dbReference>
<evidence type="ECO:0000256" key="2">
    <source>
        <dbReference type="ARBA" id="ARBA00022723"/>
    </source>
</evidence>
<dbReference type="InterPro" id="IPR005225">
    <property type="entry name" value="Small_GTP-bd"/>
</dbReference>
<evidence type="ECO:0000313" key="12">
    <source>
        <dbReference type="Proteomes" id="UP000070195"/>
    </source>
</evidence>
<comment type="subcellular location">
    <subcellularLocation>
        <location evidence="6">Cytoplasm</location>
    </subcellularLocation>
    <text evidence="6">May associate with membranes.</text>
</comment>
<feature type="binding site" evidence="7">
    <location>
        <begin position="217"/>
        <end position="221"/>
    </location>
    <ligand>
        <name>GTP</name>
        <dbReference type="ChEBI" id="CHEBI:37565"/>
    </ligand>
</feature>
<proteinExistence type="inferred from homology"/>
<dbReference type="PRINTS" id="PR00326">
    <property type="entry name" value="GTP1OBG"/>
</dbReference>
<feature type="binding site" evidence="7">
    <location>
        <begin position="238"/>
        <end position="241"/>
    </location>
    <ligand>
        <name>GTP</name>
        <dbReference type="ChEBI" id="CHEBI:37565"/>
    </ligand>
</feature>
<dbReference type="SUPFAM" id="SSF52540">
    <property type="entry name" value="P-loop containing nucleoside triphosphate hydrolases"/>
    <property type="match status" value="1"/>
</dbReference>
<dbReference type="Gene3D" id="3.40.50.300">
    <property type="entry name" value="P-loop containing nucleotide triphosphate hydrolases"/>
    <property type="match status" value="1"/>
</dbReference>
<reference evidence="11 12" key="1">
    <citation type="journal article" date="2016" name="Sci. Rep.">
        <title>Metabolic traits of an uncultured archaeal lineage -MSBL1- from brine pools of the Red Sea.</title>
        <authorList>
            <person name="Mwirichia R."/>
            <person name="Alam I."/>
            <person name="Rashid M."/>
            <person name="Vinu M."/>
            <person name="Ba-Alawi W."/>
            <person name="Anthony Kamau A."/>
            <person name="Kamanda Ngugi D."/>
            <person name="Goker M."/>
            <person name="Klenk H.P."/>
            <person name="Bajic V."/>
            <person name="Stingl U."/>
        </authorList>
    </citation>
    <scope>NUCLEOTIDE SEQUENCE [LARGE SCALE GENOMIC DNA]</scope>
    <source>
        <strain evidence="11">SCGC-AAA259D18</strain>
    </source>
</reference>
<dbReference type="Gene3D" id="6.10.250.2860">
    <property type="match status" value="1"/>
</dbReference>
<organism evidence="11 12">
    <name type="scientific">candidate division MSBL1 archaeon SCGC-AAA259D18</name>
    <dbReference type="NCBI Taxonomy" id="1698262"/>
    <lineage>
        <taxon>Archaea</taxon>
        <taxon>Methanobacteriati</taxon>
        <taxon>Methanobacteriota</taxon>
        <taxon>candidate division MSBL1</taxon>
    </lineage>
</organism>
<evidence type="ECO:0000313" key="11">
    <source>
        <dbReference type="EMBL" id="KXA91797.1"/>
    </source>
</evidence>
<evidence type="ECO:0000256" key="7">
    <source>
        <dbReference type="PIRSR" id="PIRSR006809-1"/>
    </source>
</evidence>
<gene>
    <name evidence="6" type="primary">hflX</name>
    <name evidence="11" type="ORF">AKJ63_00830</name>
</gene>
<dbReference type="Pfam" id="PF13167">
    <property type="entry name" value="GTP-bdg_N"/>
    <property type="match status" value="1"/>
</dbReference>
<dbReference type="PATRIC" id="fig|1698262.3.peg.60"/>
<comment type="cofactor">
    <cofactor evidence="8">
        <name>Mg(2+)</name>
        <dbReference type="ChEBI" id="CHEBI:18420"/>
    </cofactor>
</comment>
<dbReference type="GO" id="GO:0005737">
    <property type="term" value="C:cytoplasm"/>
    <property type="evidence" value="ECO:0007669"/>
    <property type="project" value="UniProtKB-SubCell"/>
</dbReference>
<dbReference type="InterPro" id="IPR025121">
    <property type="entry name" value="GTPase_HflX_N"/>
</dbReference>
<evidence type="ECO:0000256" key="5">
    <source>
        <dbReference type="ARBA" id="ARBA00023134"/>
    </source>
</evidence>
<dbReference type="CDD" id="cd01878">
    <property type="entry name" value="HflX"/>
    <property type="match status" value="1"/>
</dbReference>
<dbReference type="Proteomes" id="UP000070195">
    <property type="component" value="Unassembled WGS sequence"/>
</dbReference>
<keyword evidence="1 6" id="KW-0963">Cytoplasm</keyword>
<keyword evidence="9" id="KW-0175">Coiled coil</keyword>
<dbReference type="HAMAP" id="MF_00900">
    <property type="entry name" value="GTPase_HflX"/>
    <property type="match status" value="1"/>
</dbReference>
<comment type="function">
    <text evidence="6">GTPase that associates with the 50S ribosomal subunit and may have a role during protein synthesis or ribosome biogenesis.</text>
</comment>
<dbReference type="InterPro" id="IPR032305">
    <property type="entry name" value="GTP-bd_M"/>
</dbReference>
<feature type="binding site" evidence="7">
    <location>
        <begin position="303"/>
        <end position="306"/>
    </location>
    <ligand>
        <name>GTP</name>
        <dbReference type="ChEBI" id="CHEBI:37565"/>
    </ligand>
</feature>
<protein>
    <recommendedName>
        <fullName evidence="6">GTPase HflX</fullName>
    </recommendedName>
    <alternativeName>
        <fullName evidence="6">GTP-binding protein HflX</fullName>
    </alternativeName>
</protein>
<feature type="domain" description="Hflx-type G" evidence="10">
    <location>
        <begin position="186"/>
        <end position="353"/>
    </location>
</feature>
<dbReference type="GO" id="GO:0003924">
    <property type="term" value="F:GTPase activity"/>
    <property type="evidence" value="ECO:0007669"/>
    <property type="project" value="UniProtKB-UniRule"/>
</dbReference>